<keyword evidence="10 17" id="KW-0067">ATP-binding</keyword>
<evidence type="ECO:0000256" key="12">
    <source>
        <dbReference type="ARBA" id="ARBA00022984"/>
    </source>
</evidence>
<reference evidence="22" key="1">
    <citation type="submission" date="2016-10" db="EMBL/GenBank/DDBJ databases">
        <authorList>
            <person name="Varghese N."/>
            <person name="Submissions S."/>
        </authorList>
    </citation>
    <scope>NUCLEOTIDE SEQUENCE [LARGE SCALE GENOMIC DNA]</scope>
    <source>
        <strain evidence="22">DSM 5463</strain>
    </source>
</reference>
<dbReference type="GO" id="GO:0005524">
    <property type="term" value="F:ATP binding"/>
    <property type="evidence" value="ECO:0007669"/>
    <property type="project" value="UniProtKB-UniRule"/>
</dbReference>
<comment type="similarity">
    <text evidence="4 17">Belongs to the MurCDEF family.</text>
</comment>
<dbReference type="PANTHER" id="PTHR43692:SF1">
    <property type="entry name" value="UDP-N-ACETYLMURAMOYLALANINE--D-GLUTAMATE LIGASE"/>
    <property type="match status" value="1"/>
</dbReference>
<evidence type="ECO:0000256" key="7">
    <source>
        <dbReference type="ARBA" id="ARBA00022490"/>
    </source>
</evidence>
<dbReference type="GO" id="GO:0008360">
    <property type="term" value="P:regulation of cell shape"/>
    <property type="evidence" value="ECO:0007669"/>
    <property type="project" value="UniProtKB-KW"/>
</dbReference>
<dbReference type="GO" id="GO:0051301">
    <property type="term" value="P:cell division"/>
    <property type="evidence" value="ECO:0007669"/>
    <property type="project" value="UniProtKB-KW"/>
</dbReference>
<dbReference type="GO" id="GO:0005737">
    <property type="term" value="C:cytoplasm"/>
    <property type="evidence" value="ECO:0007669"/>
    <property type="project" value="UniProtKB-SubCell"/>
</dbReference>
<evidence type="ECO:0000313" key="22">
    <source>
        <dbReference type="Proteomes" id="UP000242850"/>
    </source>
</evidence>
<evidence type="ECO:0000256" key="14">
    <source>
        <dbReference type="ARBA" id="ARBA00030398"/>
    </source>
</evidence>
<keyword evidence="13 17" id="KW-0961">Cell wall biogenesis/degradation</keyword>
<evidence type="ECO:0000256" key="4">
    <source>
        <dbReference type="ARBA" id="ARBA00010416"/>
    </source>
</evidence>
<evidence type="ECO:0000256" key="3">
    <source>
        <dbReference type="ARBA" id="ARBA00004752"/>
    </source>
</evidence>
<evidence type="ECO:0000256" key="13">
    <source>
        <dbReference type="ARBA" id="ARBA00023316"/>
    </source>
</evidence>
<keyword evidence="9 17" id="KW-0547">Nucleotide-binding</keyword>
<dbReference type="Pfam" id="PF02875">
    <property type="entry name" value="Mur_ligase_C"/>
    <property type="match status" value="1"/>
</dbReference>
<dbReference type="InterPro" id="IPR013221">
    <property type="entry name" value="Mur_ligase_cen"/>
</dbReference>
<dbReference type="GO" id="GO:0071555">
    <property type="term" value="P:cell wall organization"/>
    <property type="evidence" value="ECO:0007669"/>
    <property type="project" value="UniProtKB-KW"/>
</dbReference>
<dbReference type="InterPro" id="IPR036565">
    <property type="entry name" value="Mur-like_cat_sf"/>
</dbReference>
<dbReference type="Pfam" id="PF08245">
    <property type="entry name" value="Mur_ligase_M"/>
    <property type="match status" value="1"/>
</dbReference>
<evidence type="ECO:0000256" key="2">
    <source>
        <dbReference type="ARBA" id="ARBA00004496"/>
    </source>
</evidence>
<dbReference type="GO" id="GO:0009252">
    <property type="term" value="P:peptidoglycan biosynthetic process"/>
    <property type="evidence" value="ECO:0007669"/>
    <property type="project" value="UniProtKB-UniRule"/>
</dbReference>
<keyword evidence="22" id="KW-1185">Reference proteome</keyword>
<dbReference type="NCBIfam" id="TIGR01087">
    <property type="entry name" value="murD"/>
    <property type="match status" value="1"/>
</dbReference>
<dbReference type="Gene3D" id="3.90.190.20">
    <property type="entry name" value="Mur ligase, C-terminal domain"/>
    <property type="match status" value="1"/>
</dbReference>
<dbReference type="UniPathway" id="UPA00219"/>
<dbReference type="Gene3D" id="3.40.50.720">
    <property type="entry name" value="NAD(P)-binding Rossmann-like Domain"/>
    <property type="match status" value="1"/>
</dbReference>
<keyword evidence="11 17" id="KW-0133">Cell shape</keyword>
<dbReference type="InterPro" id="IPR036615">
    <property type="entry name" value="Mur_ligase_C_dom_sf"/>
</dbReference>
<evidence type="ECO:0000313" key="21">
    <source>
        <dbReference type="EMBL" id="SEG15012.1"/>
    </source>
</evidence>
<organism evidence="21 22">
    <name type="scientific">Caloramator fervidus</name>
    <dbReference type="NCBI Taxonomy" id="29344"/>
    <lineage>
        <taxon>Bacteria</taxon>
        <taxon>Bacillati</taxon>
        <taxon>Bacillota</taxon>
        <taxon>Clostridia</taxon>
        <taxon>Eubacteriales</taxon>
        <taxon>Clostridiaceae</taxon>
        <taxon>Caloramator</taxon>
    </lineage>
</organism>
<evidence type="ECO:0000256" key="9">
    <source>
        <dbReference type="ARBA" id="ARBA00022741"/>
    </source>
</evidence>
<keyword evidence="8 17" id="KW-0436">Ligase</keyword>
<evidence type="ECO:0000256" key="15">
    <source>
        <dbReference type="ARBA" id="ARBA00032324"/>
    </source>
</evidence>
<feature type="binding site" evidence="17">
    <location>
        <begin position="120"/>
        <end position="126"/>
    </location>
    <ligand>
        <name>ATP</name>
        <dbReference type="ChEBI" id="CHEBI:30616"/>
    </ligand>
</feature>
<evidence type="ECO:0000256" key="18">
    <source>
        <dbReference type="RuleBase" id="RU003664"/>
    </source>
</evidence>
<evidence type="ECO:0000259" key="19">
    <source>
        <dbReference type="Pfam" id="PF02875"/>
    </source>
</evidence>
<dbReference type="OrthoDB" id="9809796at2"/>
<evidence type="ECO:0000256" key="8">
    <source>
        <dbReference type="ARBA" id="ARBA00022598"/>
    </source>
</evidence>
<keyword evidence="17 18" id="KW-0131">Cell cycle</keyword>
<evidence type="ECO:0000256" key="1">
    <source>
        <dbReference type="ARBA" id="ARBA00002734"/>
    </source>
</evidence>
<dbReference type="Proteomes" id="UP000242850">
    <property type="component" value="Unassembled WGS sequence"/>
</dbReference>
<proteinExistence type="inferred from homology"/>
<evidence type="ECO:0000256" key="10">
    <source>
        <dbReference type="ARBA" id="ARBA00022840"/>
    </source>
</evidence>
<dbReference type="RefSeq" id="WP_103896743.1">
    <property type="nucleotide sequence ID" value="NZ_FNUK01000037.1"/>
</dbReference>
<evidence type="ECO:0000256" key="16">
    <source>
        <dbReference type="ARBA" id="ARBA00047632"/>
    </source>
</evidence>
<comment type="catalytic activity">
    <reaction evidence="16 17 18">
        <text>UDP-N-acetyl-alpha-D-muramoyl-L-alanine + D-glutamate + ATP = UDP-N-acetyl-alpha-D-muramoyl-L-alanyl-D-glutamate + ADP + phosphate + H(+)</text>
        <dbReference type="Rhea" id="RHEA:16429"/>
        <dbReference type="ChEBI" id="CHEBI:15378"/>
        <dbReference type="ChEBI" id="CHEBI:29986"/>
        <dbReference type="ChEBI" id="CHEBI:30616"/>
        <dbReference type="ChEBI" id="CHEBI:43474"/>
        <dbReference type="ChEBI" id="CHEBI:83898"/>
        <dbReference type="ChEBI" id="CHEBI:83900"/>
        <dbReference type="ChEBI" id="CHEBI:456216"/>
        <dbReference type="EC" id="6.3.2.9"/>
    </reaction>
</comment>
<dbReference type="EC" id="6.3.2.9" evidence="5 17"/>
<keyword evidence="7 17" id="KW-0963">Cytoplasm</keyword>
<dbReference type="InterPro" id="IPR004101">
    <property type="entry name" value="Mur_ligase_C"/>
</dbReference>
<dbReference type="SUPFAM" id="SSF53244">
    <property type="entry name" value="MurD-like peptide ligases, peptide-binding domain"/>
    <property type="match status" value="1"/>
</dbReference>
<name>A0A1H5XTM9_9CLOT</name>
<evidence type="ECO:0000259" key="20">
    <source>
        <dbReference type="Pfam" id="PF08245"/>
    </source>
</evidence>
<evidence type="ECO:0000256" key="5">
    <source>
        <dbReference type="ARBA" id="ARBA00012212"/>
    </source>
</evidence>
<dbReference type="InterPro" id="IPR005762">
    <property type="entry name" value="MurD"/>
</dbReference>
<dbReference type="SUPFAM" id="SSF51984">
    <property type="entry name" value="MurCD N-terminal domain"/>
    <property type="match status" value="1"/>
</dbReference>
<keyword evidence="17 18" id="KW-0132">Cell division</keyword>
<keyword evidence="12 17" id="KW-0573">Peptidoglycan synthesis</keyword>
<evidence type="ECO:0000256" key="17">
    <source>
        <dbReference type="HAMAP-Rule" id="MF_00639"/>
    </source>
</evidence>
<dbReference type="SUPFAM" id="SSF53623">
    <property type="entry name" value="MurD-like peptide ligases, catalytic domain"/>
    <property type="match status" value="1"/>
</dbReference>
<dbReference type="PANTHER" id="PTHR43692">
    <property type="entry name" value="UDP-N-ACETYLMURAMOYLALANINE--D-GLUTAMATE LIGASE"/>
    <property type="match status" value="1"/>
</dbReference>
<feature type="domain" description="Mur ligase C-terminal" evidence="19">
    <location>
        <begin position="310"/>
        <end position="429"/>
    </location>
</feature>
<gene>
    <name evidence="17" type="primary">murD</name>
    <name evidence="21" type="ORF">SAMN05660865_01862</name>
</gene>
<sequence>MKSFSQFKEFIKGKKVAVVGIGISNRPLIKKLVEYGAKVTAFDKKENIENKEELEALGVNFILGSDYLEKLEDFEVIFRTPSLLPTNKYLIKAKEKGAYITSEIREFVKYCKGKIFGVTGSDGKTTTTTLIYEMLKKQGYNVYIGGNIGIPIFDKIEEIKEEDYVVLELSSFQLMDFDVSPMVSVITNLSPNHLDYHKDMEEYVRAKENIFLHQNKDGITILNKDNNITFNMKDKVKGILRFFSMKEEAFSYYKDGKLYVNNQLVCKKDEVKILGMHNVENLLAAFSAVYGFVSVENMRYVALNFSGVEHRIEFVKEINGIRFYNDSIASSPTRTIAGLKCFDKKVILIAGGYDKNIPFEPLAQEGIDRIKTLVLLGMTKEKIKRAFLEVCSKTGKEIEIIEAVDLEDAVKKAYKRAETGDIVILSPACASFDMFKNFEERGRKFKEIVLNLRG</sequence>
<dbReference type="HAMAP" id="MF_00639">
    <property type="entry name" value="MurD"/>
    <property type="match status" value="1"/>
</dbReference>
<comment type="subcellular location">
    <subcellularLocation>
        <location evidence="2 17 18">Cytoplasm</location>
    </subcellularLocation>
</comment>
<comment type="function">
    <text evidence="1 17 18">Cell wall formation. Catalyzes the addition of glutamate to the nucleotide precursor UDP-N-acetylmuramoyl-L-alanine (UMA).</text>
</comment>
<evidence type="ECO:0000256" key="6">
    <source>
        <dbReference type="ARBA" id="ARBA00015655"/>
    </source>
</evidence>
<dbReference type="GO" id="GO:0008764">
    <property type="term" value="F:UDP-N-acetylmuramoylalanine-D-glutamate ligase activity"/>
    <property type="evidence" value="ECO:0007669"/>
    <property type="project" value="UniProtKB-UniRule"/>
</dbReference>
<protein>
    <recommendedName>
        <fullName evidence="6 17">UDP-N-acetylmuramoylalanine--D-glutamate ligase</fullName>
        <ecNumber evidence="5 17">6.3.2.9</ecNumber>
    </recommendedName>
    <alternativeName>
        <fullName evidence="15 17">D-glutamic acid-adding enzyme</fullName>
    </alternativeName>
    <alternativeName>
        <fullName evidence="14 17">UDP-N-acetylmuramoyl-L-alanyl-D-glutamate synthetase</fullName>
    </alternativeName>
</protein>
<dbReference type="AlphaFoldDB" id="A0A1H5XTM9"/>
<accession>A0A1H5XTM9</accession>
<evidence type="ECO:0000256" key="11">
    <source>
        <dbReference type="ARBA" id="ARBA00022960"/>
    </source>
</evidence>
<dbReference type="Gene3D" id="3.40.1190.10">
    <property type="entry name" value="Mur-like, catalytic domain"/>
    <property type="match status" value="1"/>
</dbReference>
<feature type="domain" description="Mur ligase central" evidence="20">
    <location>
        <begin position="118"/>
        <end position="288"/>
    </location>
</feature>
<comment type="pathway">
    <text evidence="3 17 18">Cell wall biogenesis; peptidoglycan biosynthesis.</text>
</comment>
<dbReference type="EMBL" id="FNUK01000037">
    <property type="protein sequence ID" value="SEG15012.1"/>
    <property type="molecule type" value="Genomic_DNA"/>
</dbReference>